<feature type="region of interest" description="Disordered" evidence="3">
    <location>
        <begin position="102"/>
        <end position="244"/>
    </location>
</feature>
<dbReference type="OrthoDB" id="2573941at2759"/>
<dbReference type="SUPFAM" id="SSF54928">
    <property type="entry name" value="RNA-binding domain, RBD"/>
    <property type="match status" value="1"/>
</dbReference>
<keyword evidence="1 2" id="KW-0694">RNA-binding</keyword>
<dbReference type="GO" id="GO:0071013">
    <property type="term" value="C:catalytic step 2 spliceosome"/>
    <property type="evidence" value="ECO:0007669"/>
    <property type="project" value="TreeGrafter"/>
</dbReference>
<sequence>MIENSTWARAERRGTTSIKANSAYVFIGGLHNDMTEGDVITVFSQYGEVMDVNLPRDKTTGKQRGFGFLMYEDQRSTVLAVDNLNGAQVLGRTLRVDHVQNYKQPKVKGEDGELAEATEQSLNAKPELIREDEGEESDDGSVSSAPSIDPEDPMASYLLQKRREEKSRAKGKSKEKSKHKHDRANETPEERRLRKERKRAKREAKEAKRDRPRDRPGERRDHSGDHERRDRDRSTRRPERSPRR</sequence>
<dbReference type="PANTHER" id="PTHR45880">
    <property type="entry name" value="RNA-BINDING MOTIF PROTEIN, X-LINKED 2"/>
    <property type="match status" value="1"/>
</dbReference>
<dbReference type="GO" id="GO:0003723">
    <property type="term" value="F:RNA binding"/>
    <property type="evidence" value="ECO:0007669"/>
    <property type="project" value="UniProtKB-UniRule"/>
</dbReference>
<dbReference type="PANTHER" id="PTHR45880:SF1">
    <property type="entry name" value="RNA-BINDING MOTIF PROTEIN, X-LINKED 2"/>
    <property type="match status" value="1"/>
</dbReference>
<dbReference type="InterPro" id="IPR051847">
    <property type="entry name" value="RNA_proc/Spliceosome_comp"/>
</dbReference>
<dbReference type="GO" id="GO:0071011">
    <property type="term" value="C:precatalytic spliceosome"/>
    <property type="evidence" value="ECO:0007669"/>
    <property type="project" value="TreeGrafter"/>
</dbReference>
<feature type="compositionally biased region" description="Basic and acidic residues" evidence="3">
    <location>
        <begin position="203"/>
        <end position="244"/>
    </location>
</feature>
<feature type="compositionally biased region" description="Basic and acidic residues" evidence="3">
    <location>
        <begin position="183"/>
        <end position="193"/>
    </location>
</feature>
<gene>
    <name evidence="5" type="ORF">CTheo_1942</name>
</gene>
<dbReference type="Pfam" id="PF00076">
    <property type="entry name" value="RRM_1"/>
    <property type="match status" value="1"/>
</dbReference>
<dbReference type="Proteomes" id="UP000383932">
    <property type="component" value="Unassembled WGS sequence"/>
</dbReference>
<name>A0A5N5QSA9_9AGAM</name>
<dbReference type="PROSITE" id="PS50102">
    <property type="entry name" value="RRM"/>
    <property type="match status" value="1"/>
</dbReference>
<dbReference type="GO" id="GO:0005686">
    <property type="term" value="C:U2 snRNP"/>
    <property type="evidence" value="ECO:0007669"/>
    <property type="project" value="TreeGrafter"/>
</dbReference>
<dbReference type="InterPro" id="IPR035979">
    <property type="entry name" value="RBD_domain_sf"/>
</dbReference>
<comment type="caution">
    <text evidence="5">The sequence shown here is derived from an EMBL/GenBank/DDBJ whole genome shotgun (WGS) entry which is preliminary data.</text>
</comment>
<protein>
    <submittedName>
        <fullName evidence="5">Zinc finger CCCH domain-containing protein 25</fullName>
    </submittedName>
</protein>
<dbReference type="InterPro" id="IPR045844">
    <property type="entry name" value="RRM_Ist3-like"/>
</dbReference>
<keyword evidence="6" id="KW-1185">Reference proteome</keyword>
<evidence type="ECO:0000256" key="2">
    <source>
        <dbReference type="PROSITE-ProRule" id="PRU00176"/>
    </source>
</evidence>
<accession>A0A5N5QSA9</accession>
<dbReference type="SMART" id="SM00360">
    <property type="entry name" value="RRM"/>
    <property type="match status" value="1"/>
</dbReference>
<dbReference type="Gene3D" id="3.30.70.330">
    <property type="match status" value="1"/>
</dbReference>
<dbReference type="InterPro" id="IPR012677">
    <property type="entry name" value="Nucleotide-bd_a/b_plait_sf"/>
</dbReference>
<feature type="compositionally biased region" description="Acidic residues" evidence="3">
    <location>
        <begin position="130"/>
        <end position="139"/>
    </location>
</feature>
<evidence type="ECO:0000313" key="6">
    <source>
        <dbReference type="Proteomes" id="UP000383932"/>
    </source>
</evidence>
<evidence type="ECO:0000313" key="5">
    <source>
        <dbReference type="EMBL" id="KAB5594620.1"/>
    </source>
</evidence>
<evidence type="ECO:0000256" key="3">
    <source>
        <dbReference type="SAM" id="MobiDB-lite"/>
    </source>
</evidence>
<dbReference type="AlphaFoldDB" id="A0A5N5QSA9"/>
<feature type="compositionally biased region" description="Basic and acidic residues" evidence="3">
    <location>
        <begin position="161"/>
        <end position="174"/>
    </location>
</feature>
<reference evidence="5 6" key="1">
    <citation type="journal article" date="2019" name="Fungal Biol. Biotechnol.">
        <title>Draft genome sequence of fastidious pathogen Ceratobasidium theobromae, which causes vascular-streak dieback in Theobroma cacao.</title>
        <authorList>
            <person name="Ali S.S."/>
            <person name="Asman A."/>
            <person name="Shao J."/>
            <person name="Firmansyah A.P."/>
            <person name="Susilo A.W."/>
            <person name="Rosmana A."/>
            <person name="McMahon P."/>
            <person name="Junaid M."/>
            <person name="Guest D."/>
            <person name="Kheng T.Y."/>
            <person name="Meinhardt L.W."/>
            <person name="Bailey B.A."/>
        </authorList>
    </citation>
    <scope>NUCLEOTIDE SEQUENCE [LARGE SCALE GENOMIC DNA]</scope>
    <source>
        <strain evidence="5 6">CT2</strain>
    </source>
</reference>
<organism evidence="5 6">
    <name type="scientific">Ceratobasidium theobromae</name>
    <dbReference type="NCBI Taxonomy" id="1582974"/>
    <lineage>
        <taxon>Eukaryota</taxon>
        <taxon>Fungi</taxon>
        <taxon>Dikarya</taxon>
        <taxon>Basidiomycota</taxon>
        <taxon>Agaricomycotina</taxon>
        <taxon>Agaricomycetes</taxon>
        <taxon>Cantharellales</taxon>
        <taxon>Ceratobasidiaceae</taxon>
        <taxon>Ceratobasidium</taxon>
    </lineage>
</organism>
<dbReference type="CDD" id="cd12411">
    <property type="entry name" value="RRM_ist3_like"/>
    <property type="match status" value="1"/>
</dbReference>
<dbReference type="EMBL" id="SSOP01000018">
    <property type="protein sequence ID" value="KAB5594620.1"/>
    <property type="molecule type" value="Genomic_DNA"/>
</dbReference>
<dbReference type="InterPro" id="IPR000504">
    <property type="entry name" value="RRM_dom"/>
</dbReference>
<proteinExistence type="predicted"/>
<feature type="domain" description="RRM" evidence="4">
    <location>
        <begin position="23"/>
        <end position="101"/>
    </location>
</feature>
<dbReference type="GO" id="GO:0000398">
    <property type="term" value="P:mRNA splicing, via spliceosome"/>
    <property type="evidence" value="ECO:0007669"/>
    <property type="project" value="InterPro"/>
</dbReference>
<evidence type="ECO:0000259" key="4">
    <source>
        <dbReference type="PROSITE" id="PS50102"/>
    </source>
</evidence>
<evidence type="ECO:0000256" key="1">
    <source>
        <dbReference type="ARBA" id="ARBA00022884"/>
    </source>
</evidence>